<organism evidence="1 2">
    <name type="scientific">Roseomonas mucosa</name>
    <dbReference type="NCBI Taxonomy" id="207340"/>
    <lineage>
        <taxon>Bacteria</taxon>
        <taxon>Pseudomonadati</taxon>
        <taxon>Pseudomonadota</taxon>
        <taxon>Alphaproteobacteria</taxon>
        <taxon>Acetobacterales</taxon>
        <taxon>Roseomonadaceae</taxon>
        <taxon>Roseomonas</taxon>
    </lineage>
</organism>
<dbReference type="RefSeq" id="WP_019460944.1">
    <property type="nucleotide sequence ID" value="NZ_CBCSHT010000050.1"/>
</dbReference>
<evidence type="ECO:0000313" key="1">
    <source>
        <dbReference type="EMBL" id="SUE42257.1"/>
    </source>
</evidence>
<name>A0A379N4E8_9PROT</name>
<reference evidence="1 2" key="1">
    <citation type="submission" date="2018-06" db="EMBL/GenBank/DDBJ databases">
        <authorList>
            <consortium name="Pathogen Informatics"/>
            <person name="Doyle S."/>
        </authorList>
    </citation>
    <scope>NUCLEOTIDE SEQUENCE [LARGE SCALE GENOMIC DNA]</scope>
    <source>
        <strain evidence="1 2">NCTC13291</strain>
    </source>
</reference>
<dbReference type="EMBL" id="UGVN01000001">
    <property type="protein sequence ID" value="SUE42257.1"/>
    <property type="molecule type" value="Genomic_DNA"/>
</dbReference>
<proteinExistence type="predicted"/>
<gene>
    <name evidence="1" type="ORF">NCTC13291_03876</name>
</gene>
<dbReference type="Proteomes" id="UP000254919">
    <property type="component" value="Unassembled WGS sequence"/>
</dbReference>
<sequence length="273" mass="29861">MRLYRDLSVGRKLAVSAGLTLLLLGMLPAVTWQEAGNIARQEDEFSGANRASLRLNDLSGKVQSVPALALTLRDAQTGDAVRDAEARARQLLRQAEEQGPALLRELPEALQARLAEMPTLLRDYAGAVDEMAENRLRLLQARDGRFYPISAAIDQTMESVLSAVEFDTDSNSAATELRERMASFQNAVNDIRFGLQRFLATQDAQQTRRIRSAIAKQRVHLQSALSVPMAERLKEDVRKAGQLAAELVAATDEILGAGEALEGIMAQRIQPGA</sequence>
<accession>A0A379N4E8</accession>
<evidence type="ECO:0008006" key="3">
    <source>
        <dbReference type="Google" id="ProtNLM"/>
    </source>
</evidence>
<dbReference type="AlphaFoldDB" id="A0A379N4E8"/>
<protein>
    <recommendedName>
        <fullName evidence="3">Methyl-accepting chemotaxis protein</fullName>
    </recommendedName>
</protein>
<dbReference type="GeneID" id="99635019"/>
<evidence type="ECO:0000313" key="2">
    <source>
        <dbReference type="Proteomes" id="UP000254919"/>
    </source>
</evidence>